<dbReference type="STRING" id="3818.A0A445DB18"/>
<evidence type="ECO:0000313" key="9">
    <source>
        <dbReference type="EMBL" id="RYR60357.1"/>
    </source>
</evidence>
<evidence type="ECO:0000256" key="1">
    <source>
        <dbReference type="ARBA" id="ARBA00022603"/>
    </source>
</evidence>
<feature type="domain" description="O-methyltransferase dimerisation" evidence="8">
    <location>
        <begin position="21"/>
        <end position="115"/>
    </location>
</feature>
<proteinExistence type="predicted"/>
<protein>
    <recommendedName>
        <fullName evidence="5">isoflavone 7-O-methyltransferase</fullName>
        <ecNumber evidence="5">2.1.1.150</ecNumber>
    </recommendedName>
</protein>
<feature type="region of interest" description="Disordered" evidence="6">
    <location>
        <begin position="742"/>
        <end position="767"/>
    </location>
</feature>
<evidence type="ECO:0000256" key="5">
    <source>
        <dbReference type="ARBA" id="ARBA00066355"/>
    </source>
</evidence>
<dbReference type="Pfam" id="PF00891">
    <property type="entry name" value="Methyltransf_2"/>
    <property type="match status" value="2"/>
</dbReference>
<evidence type="ECO:0000259" key="8">
    <source>
        <dbReference type="Pfam" id="PF08100"/>
    </source>
</evidence>
<dbReference type="InterPro" id="IPR036388">
    <property type="entry name" value="WH-like_DNA-bd_sf"/>
</dbReference>
<dbReference type="EMBL" id="SDMP01000004">
    <property type="protein sequence ID" value="RYR60357.1"/>
    <property type="molecule type" value="Genomic_DNA"/>
</dbReference>
<dbReference type="SUPFAM" id="SSF53335">
    <property type="entry name" value="S-adenosyl-L-methionine-dependent methyltransferases"/>
    <property type="match status" value="2"/>
</dbReference>
<dbReference type="Gene3D" id="1.10.10.10">
    <property type="entry name" value="Winged helix-like DNA-binding domain superfamily/Winged helix DNA-binding domain"/>
    <property type="match status" value="2"/>
</dbReference>
<evidence type="ECO:0000259" key="7">
    <source>
        <dbReference type="Pfam" id="PF00891"/>
    </source>
</evidence>
<dbReference type="PROSITE" id="PS51683">
    <property type="entry name" value="SAM_OMT_II"/>
    <property type="match status" value="2"/>
</dbReference>
<dbReference type="CDD" id="cd02440">
    <property type="entry name" value="AdoMet_MTases"/>
    <property type="match status" value="1"/>
</dbReference>
<dbReference type="SUPFAM" id="SSF46785">
    <property type="entry name" value="Winged helix' DNA-binding domain"/>
    <property type="match status" value="2"/>
</dbReference>
<dbReference type="GO" id="GO:0009717">
    <property type="term" value="P:isoflavonoid biosynthetic process"/>
    <property type="evidence" value="ECO:0007669"/>
    <property type="project" value="UniProtKB-ARBA"/>
</dbReference>
<dbReference type="Gene3D" id="3.40.50.150">
    <property type="entry name" value="Vaccinia Virus protein VP39"/>
    <property type="match status" value="2"/>
</dbReference>
<evidence type="ECO:0000256" key="2">
    <source>
        <dbReference type="ARBA" id="ARBA00022679"/>
    </source>
</evidence>
<dbReference type="GO" id="GO:0046983">
    <property type="term" value="F:protein dimerization activity"/>
    <property type="evidence" value="ECO:0007669"/>
    <property type="project" value="InterPro"/>
</dbReference>
<evidence type="ECO:0000256" key="4">
    <source>
        <dbReference type="ARBA" id="ARBA00050968"/>
    </source>
</evidence>
<dbReference type="Pfam" id="PF08100">
    <property type="entry name" value="Dimerisation"/>
    <property type="match status" value="2"/>
</dbReference>
<keyword evidence="1" id="KW-0489">Methyltransferase</keyword>
<dbReference type="GO" id="GO:0032259">
    <property type="term" value="P:methylation"/>
    <property type="evidence" value="ECO:0007669"/>
    <property type="project" value="UniProtKB-KW"/>
</dbReference>
<dbReference type="Proteomes" id="UP000289738">
    <property type="component" value="Chromosome A04"/>
</dbReference>
<keyword evidence="10" id="KW-1185">Reference proteome</keyword>
<dbReference type="FunFam" id="1.10.10.10:FF:000213">
    <property type="entry name" value="Coniferyl alcohol 9-O-methyltransferase"/>
    <property type="match status" value="2"/>
</dbReference>
<dbReference type="InterPro" id="IPR036390">
    <property type="entry name" value="WH_DNA-bd_sf"/>
</dbReference>
<comment type="caution">
    <text evidence="9">The sequence shown here is derived from an EMBL/GenBank/DDBJ whole genome shotgun (WGS) entry which is preliminary data.</text>
</comment>
<comment type="catalytic activity">
    <reaction evidence="4">
        <text>a 7-hydroxyisoflavone + S-adenosyl-L-methionine = a 7-methoxyisoflavone + S-adenosyl-L-homocysteine + H(+)</text>
        <dbReference type="Rhea" id="RHEA:17933"/>
        <dbReference type="ChEBI" id="CHEBI:15378"/>
        <dbReference type="ChEBI" id="CHEBI:55465"/>
        <dbReference type="ChEBI" id="CHEBI:57856"/>
        <dbReference type="ChEBI" id="CHEBI:59789"/>
        <dbReference type="ChEBI" id="CHEBI:140356"/>
        <dbReference type="EC" id="2.1.1.150"/>
    </reaction>
</comment>
<evidence type="ECO:0000256" key="3">
    <source>
        <dbReference type="ARBA" id="ARBA00022691"/>
    </source>
</evidence>
<feature type="domain" description="O-methyltransferase C-terminal" evidence="7">
    <location>
        <begin position="502"/>
        <end position="695"/>
    </location>
</feature>
<dbReference type="InterPro" id="IPR001077">
    <property type="entry name" value="COMT_C"/>
</dbReference>
<dbReference type="InterPro" id="IPR016461">
    <property type="entry name" value="COMT-like"/>
</dbReference>
<gene>
    <name evidence="9" type="ORF">Ahy_A04g017441</name>
</gene>
<keyword evidence="3" id="KW-0949">S-adenosyl-L-methionine</keyword>
<name>A0A445DB18_ARAHY</name>
<accession>A0A445DB18</accession>
<dbReference type="InterPro" id="IPR029063">
    <property type="entry name" value="SAM-dependent_MTases_sf"/>
</dbReference>
<feature type="domain" description="O-methyltransferase C-terminal" evidence="7">
    <location>
        <begin position="154"/>
        <end position="346"/>
    </location>
</feature>
<dbReference type="FunFam" id="3.40.50.150:FF:000057">
    <property type="entry name" value="O-methyltransferase ZRP4"/>
    <property type="match status" value="2"/>
</dbReference>
<dbReference type="PANTHER" id="PTHR11746">
    <property type="entry name" value="O-METHYLTRANSFERASE"/>
    <property type="match status" value="1"/>
</dbReference>
<evidence type="ECO:0000313" key="10">
    <source>
        <dbReference type="Proteomes" id="UP000289738"/>
    </source>
</evidence>
<sequence>MDLLSGRKANEIFEGQVHVYKHMYAYLDSMCLKWCIELEIPTIIYNHEKPITLHELISILQVPPSKISGVERLMRHLSHNGFFDIVTIHDDDGGDENKEKKEAYALTIASELLVKGTEYCLTPMAKCGLNPLMSSSFNLLGKWTLEKNLTLSEISLGTNLWDFLSKNPSILTSFNESMASDSQMVKLALKDHSAVFEGLESIVDVGGGNGTISKIISDMFPKLKCIVFDLPHVVENFSGTSSNNLSFVGGDMFNYIPEADVVLLKWILHDWDDEHCVKILKKCKDAISKNTKEGKAIIIDFVINEKQDEFGLTQMKLRMDIAMTSMNGKERSEEEFNKLFLEAGFQDYKIFPLTGIGRKANEIFEGQVHVYKHMYVYLNSMCLKWCIELEVPTIIYNHEKPITLHELISILQVPPSKISGVERLMRHLSHNGFFDIVTIHDDDDENKEEKEAYALTIASELLVKGTEYCLTPMAKCSLDPSVSSSYNLLGKWTLEENLTLSEISLGTNLWNFLSKNPSILTSFNESMASDSQMVKLALKDHSAVFEGLESIVDVGSGNGTVSKIISDMFPKLKCIVFDLPHVVENFSGTNSNNLSFIGGDMFNFIPEADAVLLKWILHDWDDEHCVKILKKCKDAISKNTKGGKAIIIDFVINEKQDEFGLTQMKLRMDIAMTTLNGKERSEEEFKKLFLEAGFEDYKIFPLTGIFHVSQMVSGPQHSRHNPQPWPTHYPSSLGLNIASSAVQNQRRSPLHAPPCSQRILPHNKATP</sequence>
<organism evidence="9 10">
    <name type="scientific">Arachis hypogaea</name>
    <name type="common">Peanut</name>
    <dbReference type="NCBI Taxonomy" id="3818"/>
    <lineage>
        <taxon>Eukaryota</taxon>
        <taxon>Viridiplantae</taxon>
        <taxon>Streptophyta</taxon>
        <taxon>Embryophyta</taxon>
        <taxon>Tracheophyta</taxon>
        <taxon>Spermatophyta</taxon>
        <taxon>Magnoliopsida</taxon>
        <taxon>eudicotyledons</taxon>
        <taxon>Gunneridae</taxon>
        <taxon>Pentapetalae</taxon>
        <taxon>rosids</taxon>
        <taxon>fabids</taxon>
        <taxon>Fabales</taxon>
        <taxon>Fabaceae</taxon>
        <taxon>Papilionoideae</taxon>
        <taxon>50 kb inversion clade</taxon>
        <taxon>dalbergioids sensu lato</taxon>
        <taxon>Dalbergieae</taxon>
        <taxon>Pterocarpus clade</taxon>
        <taxon>Arachis</taxon>
    </lineage>
</organism>
<dbReference type="EC" id="2.1.1.150" evidence="5"/>
<evidence type="ECO:0000256" key="6">
    <source>
        <dbReference type="SAM" id="MobiDB-lite"/>
    </source>
</evidence>
<reference evidence="9 10" key="1">
    <citation type="submission" date="2019-01" db="EMBL/GenBank/DDBJ databases">
        <title>Sequencing of cultivated peanut Arachis hypogaea provides insights into genome evolution and oil improvement.</title>
        <authorList>
            <person name="Chen X."/>
        </authorList>
    </citation>
    <scope>NUCLEOTIDE SEQUENCE [LARGE SCALE GENOMIC DNA]</scope>
    <source>
        <strain evidence="10">cv. Fuhuasheng</strain>
        <tissue evidence="9">Leaves</tissue>
    </source>
</reference>
<dbReference type="InterPro" id="IPR012967">
    <property type="entry name" value="COMT_dimerisation"/>
</dbReference>
<dbReference type="GO" id="GO:0033800">
    <property type="term" value="F:isoflavone 7-O-methyltransferase activity"/>
    <property type="evidence" value="ECO:0007669"/>
    <property type="project" value="UniProtKB-EC"/>
</dbReference>
<feature type="domain" description="O-methyltransferase dimerisation" evidence="8">
    <location>
        <begin position="372"/>
        <end position="464"/>
    </location>
</feature>
<keyword evidence="2" id="KW-0808">Transferase</keyword>
<dbReference type="AlphaFoldDB" id="A0A445DB18"/>